<accession>A0A8B8DW97</accession>
<evidence type="ECO:0000313" key="1">
    <source>
        <dbReference type="Proteomes" id="UP000694844"/>
    </source>
</evidence>
<evidence type="ECO:0000313" key="2">
    <source>
        <dbReference type="RefSeq" id="XP_022331893.1"/>
    </source>
</evidence>
<gene>
    <name evidence="2" type="primary">LOC111129717</name>
</gene>
<dbReference type="RefSeq" id="XP_022331893.1">
    <property type="nucleotide sequence ID" value="XM_022476185.1"/>
</dbReference>
<name>A0A8B8DW97_CRAVI</name>
<keyword evidence="1" id="KW-1185">Reference proteome</keyword>
<protein>
    <submittedName>
        <fullName evidence="2">Uncharacterized protein LOC111129717</fullName>
    </submittedName>
</protein>
<reference evidence="2" key="1">
    <citation type="submission" date="2025-08" db="UniProtKB">
        <authorList>
            <consortium name="RefSeq"/>
        </authorList>
    </citation>
    <scope>IDENTIFICATION</scope>
    <source>
        <tissue evidence="2">Whole sample</tissue>
    </source>
</reference>
<dbReference type="AlphaFoldDB" id="A0A8B8DW97"/>
<organism evidence="1 2">
    <name type="scientific">Crassostrea virginica</name>
    <name type="common">Eastern oyster</name>
    <dbReference type="NCBI Taxonomy" id="6565"/>
    <lineage>
        <taxon>Eukaryota</taxon>
        <taxon>Metazoa</taxon>
        <taxon>Spiralia</taxon>
        <taxon>Lophotrochozoa</taxon>
        <taxon>Mollusca</taxon>
        <taxon>Bivalvia</taxon>
        <taxon>Autobranchia</taxon>
        <taxon>Pteriomorphia</taxon>
        <taxon>Ostreida</taxon>
        <taxon>Ostreoidea</taxon>
        <taxon>Ostreidae</taxon>
        <taxon>Crassostrea</taxon>
    </lineage>
</organism>
<dbReference type="Proteomes" id="UP000694844">
    <property type="component" value="Chromosome 4"/>
</dbReference>
<dbReference type="OrthoDB" id="6111843at2759"/>
<dbReference type="GeneID" id="111129717"/>
<dbReference type="KEGG" id="cvn:111129717"/>
<sequence>MKLDDGSMITIPEVVRTVLHSTLVKIYMAYCEETDFIPLSRSTLYHILSVCPASKRTNLKGLDNAAADGGNSYDILLSTISDIEKYVTDGIVLMELRECKESLRASRIYMKTDFKMHVKQVDHCSDHCINYALSDPHDTHFQQSCN</sequence>
<proteinExistence type="predicted"/>